<dbReference type="SUPFAM" id="SSF53474">
    <property type="entry name" value="alpha/beta-Hydrolases"/>
    <property type="match status" value="1"/>
</dbReference>
<dbReference type="Gene3D" id="2.102.20.10">
    <property type="entry name" value="Beta-galactosidase, domain 2"/>
    <property type="match status" value="1"/>
</dbReference>
<evidence type="ECO:0000313" key="11">
    <source>
        <dbReference type="EMBL" id="KAL0580896.1"/>
    </source>
</evidence>
<dbReference type="EC" id="3.2.1.23" evidence="3 8"/>
<evidence type="ECO:0000256" key="6">
    <source>
        <dbReference type="ARBA" id="ARBA00023180"/>
    </source>
</evidence>
<evidence type="ECO:0000256" key="4">
    <source>
        <dbReference type="ARBA" id="ARBA00022729"/>
    </source>
</evidence>
<dbReference type="Gene3D" id="2.60.390.10">
    <property type="entry name" value="Beta-galactosidase, domain 3"/>
    <property type="match status" value="1"/>
</dbReference>
<dbReference type="CDD" id="cd12809">
    <property type="entry name" value="Esterase_713_like-2"/>
    <property type="match status" value="1"/>
</dbReference>
<accession>A0ABR3FZA0</accession>
<dbReference type="InterPro" id="IPR029058">
    <property type="entry name" value="AB_hydrolase_fold"/>
</dbReference>
<dbReference type="Pfam" id="PF13364">
    <property type="entry name" value="BetaGal_ABD2"/>
    <property type="match status" value="2"/>
</dbReference>
<dbReference type="Pfam" id="PF10435">
    <property type="entry name" value="BetaGal_dom2"/>
    <property type="match status" value="1"/>
</dbReference>
<dbReference type="Pfam" id="PF13363">
    <property type="entry name" value="BetaGal_dom3"/>
    <property type="match status" value="1"/>
</dbReference>
<dbReference type="PROSITE" id="PS01182">
    <property type="entry name" value="GLYCOSYL_HYDROL_F35"/>
    <property type="match status" value="1"/>
</dbReference>
<dbReference type="SUPFAM" id="SSF117100">
    <property type="entry name" value="Beta-galactosidase LacA, domain 3"/>
    <property type="match status" value="1"/>
</dbReference>
<dbReference type="SUPFAM" id="SSF51011">
    <property type="entry name" value="Glycosyl hydrolase domain"/>
    <property type="match status" value="1"/>
</dbReference>
<evidence type="ECO:0000256" key="2">
    <source>
        <dbReference type="ARBA" id="ARBA00009809"/>
    </source>
</evidence>
<dbReference type="InterPro" id="IPR000073">
    <property type="entry name" value="AB_hydrolase_1"/>
</dbReference>
<dbReference type="InterPro" id="IPR019801">
    <property type="entry name" value="Glyco_hydro_35_CS"/>
</dbReference>
<protein>
    <recommendedName>
        <fullName evidence="3 8">Beta-galactosidase</fullName>
        <ecNumber evidence="3 8">3.2.1.23</ecNumber>
    </recommendedName>
</protein>
<keyword evidence="6" id="KW-0325">Glycoprotein</keyword>
<name>A0ABR3FZA0_9AGAR</name>
<dbReference type="Gene3D" id="3.40.50.1820">
    <property type="entry name" value="alpha/beta hydrolase"/>
    <property type="match status" value="1"/>
</dbReference>
<dbReference type="InterPro" id="IPR025300">
    <property type="entry name" value="BetaGal_jelly_roll_dom"/>
</dbReference>
<keyword evidence="12" id="KW-1185">Reference proteome</keyword>
<gene>
    <name evidence="11" type="ORF">V5O48_001089</name>
</gene>
<dbReference type="SMART" id="SM01029">
    <property type="entry name" value="BetaGal_dom2"/>
    <property type="match status" value="1"/>
</dbReference>
<comment type="caution">
    <text evidence="11">The sequence shown here is derived from an EMBL/GenBank/DDBJ whole genome shotgun (WGS) entry which is preliminary data.</text>
</comment>
<evidence type="ECO:0000313" key="12">
    <source>
        <dbReference type="Proteomes" id="UP001465976"/>
    </source>
</evidence>
<dbReference type="InterPro" id="IPR018954">
    <property type="entry name" value="Betagal_dom2"/>
</dbReference>
<proteinExistence type="inferred from homology"/>
<evidence type="ECO:0000256" key="7">
    <source>
        <dbReference type="ARBA" id="ARBA00023295"/>
    </source>
</evidence>
<dbReference type="InterPro" id="IPR001944">
    <property type="entry name" value="Glycoside_Hdrlase_35"/>
</dbReference>
<dbReference type="EMBL" id="JBAHYK010000020">
    <property type="protein sequence ID" value="KAL0580896.1"/>
    <property type="molecule type" value="Genomic_DNA"/>
</dbReference>
<dbReference type="InterPro" id="IPR031330">
    <property type="entry name" value="Gly_Hdrlase_35_cat"/>
</dbReference>
<evidence type="ECO:0000256" key="5">
    <source>
        <dbReference type="ARBA" id="ARBA00022801"/>
    </source>
</evidence>
<dbReference type="InterPro" id="IPR036833">
    <property type="entry name" value="BetaGal_dom3_sf"/>
</dbReference>
<dbReference type="Pfam" id="PF01301">
    <property type="entry name" value="Glyco_hydro_35"/>
    <property type="match status" value="1"/>
</dbReference>
<evidence type="ECO:0000256" key="8">
    <source>
        <dbReference type="RuleBase" id="RU000675"/>
    </source>
</evidence>
<dbReference type="InterPro" id="IPR008979">
    <property type="entry name" value="Galactose-bd-like_sf"/>
</dbReference>
<feature type="domain" description="Beta-galactosidase" evidence="10">
    <location>
        <begin position="728"/>
        <end position="915"/>
    </location>
</feature>
<evidence type="ECO:0000256" key="1">
    <source>
        <dbReference type="ARBA" id="ARBA00001412"/>
    </source>
</evidence>
<dbReference type="Gene3D" id="2.60.120.260">
    <property type="entry name" value="Galactose-binding domain-like"/>
    <property type="match status" value="2"/>
</dbReference>
<dbReference type="InterPro" id="IPR037110">
    <property type="entry name" value="Betagal_dom2_sf"/>
</dbReference>
<dbReference type="PRINTS" id="PR00742">
    <property type="entry name" value="GLHYDRLASE35"/>
</dbReference>
<keyword evidence="4" id="KW-0732">Signal</keyword>
<dbReference type="InterPro" id="IPR017853">
    <property type="entry name" value="GH"/>
</dbReference>
<dbReference type="Proteomes" id="UP001465976">
    <property type="component" value="Unassembled WGS sequence"/>
</dbReference>
<keyword evidence="7 8" id="KW-0326">Glycosidase</keyword>
<keyword evidence="5 8" id="KW-0378">Hydrolase</keyword>
<evidence type="ECO:0000259" key="10">
    <source>
        <dbReference type="SMART" id="SM01029"/>
    </source>
</evidence>
<organism evidence="11 12">
    <name type="scientific">Marasmius crinis-equi</name>
    <dbReference type="NCBI Taxonomy" id="585013"/>
    <lineage>
        <taxon>Eukaryota</taxon>
        <taxon>Fungi</taxon>
        <taxon>Dikarya</taxon>
        <taxon>Basidiomycota</taxon>
        <taxon>Agaricomycotina</taxon>
        <taxon>Agaricomycetes</taxon>
        <taxon>Agaricomycetidae</taxon>
        <taxon>Agaricales</taxon>
        <taxon>Marasmiineae</taxon>
        <taxon>Marasmiaceae</taxon>
        <taxon>Marasmius</taxon>
    </lineage>
</organism>
<dbReference type="SUPFAM" id="SSF51445">
    <property type="entry name" value="(Trans)glycosidases"/>
    <property type="match status" value="1"/>
</dbReference>
<dbReference type="Gene3D" id="3.20.20.80">
    <property type="entry name" value="Glycosidases"/>
    <property type="match status" value="1"/>
</dbReference>
<sequence length="1341" mass="146507">MYVEHLAPLDVRQSLPILFVHGAGMTGTNFLNTPDGRPGWADYFLSKGYEVYLVDQPSRGRSAWQQNIDGPQSTFNTTYIESHFTAPERYHLWPQADLHTQWPGEGISGDPIFDAFYESTMPTLTSRAESAQKFQNAGGLLLDRVGPVILLTHSQSGSLGWLLGDARPSLVKAIVALEPAGPPFSDAVFPPFAETRPYGIAEIPLQFSPPIAAAGELGREVLNAIPNVTCFEQISPARKLTNLASIPVLLVTSESGYHALYDNCTVNFLQQAGVSVRHIALGDIGIHGNGHMMFMEKNSDQIVDEVVHKWVKEIAERPLSAGRTSEAVVIVFQLTRTQSYNVQKSATSAFTARSPLDGSQVLFTSAIHGTALRGARVRRQSPLQDVVTWDQYSFKINGTRLALWGGEMHPYRLPVPGLWLDILQKIKAAGFNTVSIYIFWGIMEAKRGEVSFEGFRDLQPFFDAAKEAGLYVITRPGPYINAETTGGGFPGWGTYTPGLWRTSNVTYVEAYQNYIRAVGEKVAENEITKGGPVILFQSENEYTGWQEPYTEDFDYEKRLLEDIRASGVTVPITTNDAYPGGHYTSVDVYGYDSYPNGFDCANPYTWAPDAVPEWLWDARMAINPEDPNAMFENQGGAIDGWGGAGGDNCAILTGPDFERVFYKNQFAMSTTVWNIYMFYGGTNWGGIAFPGSYTSYDYGAAIAENRFLREKYYEVKLQANFGRVSPAFLTSRPMNIGASQGAFTGNQALKTTQVLDVVGKQTGFYVVRQTDASTHDTQTYKLTVPTSLGNLTIPAIGGSLALNGRDSKIHVVDYTAGSTRVVYSSAEIFTWATIDGMDVIVLYGNAGELHETAIAYSGSNTTLTASVVDGKGPIQQKSLSASSLAIQYTTSGQTVVRVGESVILYLLDRENAYQFWVPPSPGQFAHSAAPHEPVIIKGGYLLRSVTTSNGQLAIVGDLNTTASLEILGPRALTKSVTFNGKELALKGTDHGSLVGQVFAALPDVSIPDLDTLNWKSADSLPEISQEYSDSIWTVANHTETVNPTVPRTPVVLYASDYGYHTGNILWRAHFNATGLETGFTVNVSGGTAFGYSVWLDQTFIGSFAGDWAQANHEGSFDFPKQLESGSSHVLTILQDHMGLNENWAGAGEDFKTPRGIMSYAFMGSNDTSVDVWKIAGNLGGEDYIDKSRGPLNEGGLFAERQGWHLPGFNDDAWKSGKPTEGISRAGVAFYRTTFNLGIPEGLDYALSFVTSNSTTNPHFRTKLYVNGYQYGKYGPQKSFPVPQGILNYRGQNTLAVSLWAMDESGAKLDSLEMKLDAKAQTGYEPVVNAPMQAWAPRSGSF</sequence>
<dbReference type="Pfam" id="PF12697">
    <property type="entry name" value="Abhydrolase_6"/>
    <property type="match status" value="1"/>
</dbReference>
<reference evidence="11 12" key="1">
    <citation type="submission" date="2024-02" db="EMBL/GenBank/DDBJ databases">
        <title>A draft genome for the cacao thread blight pathogen Marasmius crinis-equi.</title>
        <authorList>
            <person name="Cohen S.P."/>
            <person name="Baruah I.K."/>
            <person name="Amoako-Attah I."/>
            <person name="Bukari Y."/>
            <person name="Meinhardt L.W."/>
            <person name="Bailey B.A."/>
        </authorList>
    </citation>
    <scope>NUCLEOTIDE SEQUENCE [LARGE SCALE GENOMIC DNA]</scope>
    <source>
        <strain evidence="11 12">GH-76</strain>
    </source>
</reference>
<comment type="similarity">
    <text evidence="2 9">Belongs to the glycosyl hydrolase 35 family.</text>
</comment>
<dbReference type="InterPro" id="IPR025972">
    <property type="entry name" value="BetaGal_dom3"/>
</dbReference>
<dbReference type="SUPFAM" id="SSF49785">
    <property type="entry name" value="Galactose-binding domain-like"/>
    <property type="match status" value="2"/>
</dbReference>
<dbReference type="PANTHER" id="PTHR23421">
    <property type="entry name" value="BETA-GALACTOSIDASE RELATED"/>
    <property type="match status" value="1"/>
</dbReference>
<comment type="catalytic activity">
    <reaction evidence="1 8">
        <text>Hydrolysis of terminal non-reducing beta-D-galactose residues in beta-D-galactosides.</text>
        <dbReference type="EC" id="3.2.1.23"/>
    </reaction>
</comment>
<evidence type="ECO:0000256" key="3">
    <source>
        <dbReference type="ARBA" id="ARBA00012756"/>
    </source>
</evidence>
<evidence type="ECO:0000256" key="9">
    <source>
        <dbReference type="RuleBase" id="RU003679"/>
    </source>
</evidence>